<dbReference type="AlphaFoldDB" id="A0A084GP44"/>
<dbReference type="STRING" id="246786.GS18_0217015"/>
<organism evidence="1 2">
    <name type="scientific">Metabacillus indicus</name>
    <name type="common">Bacillus indicus</name>
    <dbReference type="NCBI Taxonomy" id="246786"/>
    <lineage>
        <taxon>Bacteria</taxon>
        <taxon>Bacillati</taxon>
        <taxon>Bacillota</taxon>
        <taxon>Bacilli</taxon>
        <taxon>Bacillales</taxon>
        <taxon>Bacillaceae</taxon>
        <taxon>Metabacillus</taxon>
    </lineage>
</organism>
<accession>A0A084GP44</accession>
<reference evidence="1 2" key="1">
    <citation type="journal article" date="2005" name="Int. J. Syst. Evol. Microbiol.">
        <title>Bacillus cibi sp. nov., isolated from jeotgal, a traditional Korean fermented seafood.</title>
        <authorList>
            <person name="Yoon J.H."/>
            <person name="Lee C.H."/>
            <person name="Oh T.K."/>
        </authorList>
    </citation>
    <scope>NUCLEOTIDE SEQUENCE [LARGE SCALE GENOMIC DNA]</scope>
    <source>
        <strain evidence="1 2">DSM 16189</strain>
    </source>
</reference>
<dbReference type="EMBL" id="JNVC02000013">
    <property type="protein sequence ID" value="KEZ49106.1"/>
    <property type="molecule type" value="Genomic_DNA"/>
</dbReference>
<evidence type="ECO:0000313" key="2">
    <source>
        <dbReference type="Proteomes" id="UP000028549"/>
    </source>
</evidence>
<sequence>MHTDGHLELRGSWKKSSKAAVTASKQFVFSRKRSILASKTVIAASYRVPRAIPNQNAQTRLREKTF</sequence>
<gene>
    <name evidence="1" type="ORF">GS18_0217015</name>
</gene>
<comment type="caution">
    <text evidence="1">The sequence shown here is derived from an EMBL/GenBank/DDBJ whole genome shotgun (WGS) entry which is preliminary data.</text>
</comment>
<proteinExistence type="predicted"/>
<dbReference type="Proteomes" id="UP000028549">
    <property type="component" value="Unassembled WGS sequence"/>
</dbReference>
<keyword evidence="2" id="KW-1185">Reference proteome</keyword>
<protein>
    <submittedName>
        <fullName evidence="1">Uncharacterized protein</fullName>
    </submittedName>
</protein>
<evidence type="ECO:0000313" key="1">
    <source>
        <dbReference type="EMBL" id="KEZ49106.1"/>
    </source>
</evidence>
<name>A0A084GP44_METID</name>